<feature type="domain" description="Multidrug resistance protein MdtA-like C-terminal permuted SH3" evidence="6">
    <location>
        <begin position="312"/>
        <end position="371"/>
    </location>
</feature>
<dbReference type="Gene3D" id="2.40.420.20">
    <property type="match status" value="1"/>
</dbReference>
<proteinExistence type="inferred from homology"/>
<dbReference type="Proteomes" id="UP000436822">
    <property type="component" value="Unassembled WGS sequence"/>
</dbReference>
<feature type="coiled-coil region" evidence="3">
    <location>
        <begin position="118"/>
        <end position="176"/>
    </location>
</feature>
<name>A0A6N6JNV6_9RHOB</name>
<comment type="subcellular location">
    <subcellularLocation>
        <location evidence="1">Cell envelope</location>
    </subcellularLocation>
</comment>
<comment type="caution">
    <text evidence="7">The sequence shown here is derived from an EMBL/GenBank/DDBJ whole genome shotgun (WGS) entry which is preliminary data.</text>
</comment>
<accession>A0A6N6JNV6</accession>
<feature type="domain" description="Multidrug resistance protein MdtA-like barrel-sandwich hybrid" evidence="4">
    <location>
        <begin position="80"/>
        <end position="209"/>
    </location>
</feature>
<dbReference type="NCBIfam" id="TIGR01730">
    <property type="entry name" value="RND_mfp"/>
    <property type="match status" value="1"/>
</dbReference>
<gene>
    <name evidence="7" type="ORF">KIN_41560</name>
</gene>
<reference evidence="7 8" key="1">
    <citation type="submission" date="2019-12" db="EMBL/GenBank/DDBJ databases">
        <title>Litoreibacter badius sp. nov., a novel bacteriochlorophyll a-containing bacterium in the genus Litoreibacter.</title>
        <authorList>
            <person name="Kanamuro M."/>
            <person name="Takabe Y."/>
            <person name="Mori K."/>
            <person name="Takaichi S."/>
            <person name="Hanada S."/>
        </authorList>
    </citation>
    <scope>NUCLEOTIDE SEQUENCE [LARGE SCALE GENOMIC DNA]</scope>
    <source>
        <strain evidence="7 8">K6</strain>
    </source>
</reference>
<evidence type="ECO:0000313" key="8">
    <source>
        <dbReference type="Proteomes" id="UP000436822"/>
    </source>
</evidence>
<dbReference type="SUPFAM" id="SSF111369">
    <property type="entry name" value="HlyD-like secretion proteins"/>
    <property type="match status" value="1"/>
</dbReference>
<protein>
    <submittedName>
        <fullName evidence="7">Acriflavin resistance protein</fullName>
    </submittedName>
</protein>
<feature type="domain" description="Multidrug resistance protein MdtA-like beta-barrel" evidence="5">
    <location>
        <begin position="224"/>
        <end position="304"/>
    </location>
</feature>
<keyword evidence="8" id="KW-1185">Reference proteome</keyword>
<dbReference type="PANTHER" id="PTHR30158:SF3">
    <property type="entry name" value="MULTIDRUG EFFLUX PUMP SUBUNIT ACRA-RELATED"/>
    <property type="match status" value="1"/>
</dbReference>
<evidence type="ECO:0000256" key="3">
    <source>
        <dbReference type="SAM" id="Coils"/>
    </source>
</evidence>
<dbReference type="InterPro" id="IPR058625">
    <property type="entry name" value="MdtA-like_BSH"/>
</dbReference>
<dbReference type="Gene3D" id="2.40.30.170">
    <property type="match status" value="1"/>
</dbReference>
<dbReference type="Pfam" id="PF25967">
    <property type="entry name" value="RND-MFP_C"/>
    <property type="match status" value="1"/>
</dbReference>
<dbReference type="InterPro" id="IPR058627">
    <property type="entry name" value="MdtA-like_C"/>
</dbReference>
<dbReference type="GO" id="GO:0022857">
    <property type="term" value="F:transmembrane transporter activity"/>
    <property type="evidence" value="ECO:0007669"/>
    <property type="project" value="InterPro"/>
</dbReference>
<dbReference type="Gene3D" id="1.10.287.470">
    <property type="entry name" value="Helix hairpin bin"/>
    <property type="match status" value="1"/>
</dbReference>
<sequence>MLCPSTVRTIDSLLGRGRMIATIGAFVSLALLVSASLVSAQGFGNGDQPPPAVLVTEVRPEARADENVYPGRVRSTDRLEIVPRVTGFLEKPLFEIGDYVEAGTLLFQIEPSRFAAQLRAVEAQLASAEAQRTLARATLERTRELATRSATPQARLDEAQAAFESAVAEIAQLTASRDLAQIDLQNTEIRAPFSGRMSRSVVAQGALVGPTSGPLAMLVAEDPTEVVFAASQQVFLDVRRDGLEPGDVDVLLRLMDGSVYSEIGQIVANEVTASGRTDAIEVTARIANPEGSLIDGQLVDVVIRNKQPTERLVLPQAALLLDQQGTYVLGVDETDTVIRYDIKTGVQIGTEIEVTSGIETGAVVIVSGLTRARPGLVVAPQFARAQD</sequence>
<organism evidence="7 8">
    <name type="scientific">Litoreibacter roseus</name>
    <dbReference type="NCBI Taxonomy" id="2601869"/>
    <lineage>
        <taxon>Bacteria</taxon>
        <taxon>Pseudomonadati</taxon>
        <taxon>Pseudomonadota</taxon>
        <taxon>Alphaproteobacteria</taxon>
        <taxon>Rhodobacterales</taxon>
        <taxon>Roseobacteraceae</taxon>
        <taxon>Litoreibacter</taxon>
    </lineage>
</organism>
<dbReference type="GO" id="GO:0046677">
    <property type="term" value="P:response to antibiotic"/>
    <property type="evidence" value="ECO:0007669"/>
    <property type="project" value="TreeGrafter"/>
</dbReference>
<dbReference type="InterPro" id="IPR006143">
    <property type="entry name" value="RND_pump_MFP"/>
</dbReference>
<evidence type="ECO:0000256" key="1">
    <source>
        <dbReference type="ARBA" id="ARBA00004196"/>
    </source>
</evidence>
<evidence type="ECO:0000313" key="7">
    <source>
        <dbReference type="EMBL" id="GFE67082.1"/>
    </source>
</evidence>
<dbReference type="AlphaFoldDB" id="A0A6N6JNV6"/>
<evidence type="ECO:0000259" key="4">
    <source>
        <dbReference type="Pfam" id="PF25917"/>
    </source>
</evidence>
<evidence type="ECO:0000256" key="2">
    <source>
        <dbReference type="ARBA" id="ARBA00009477"/>
    </source>
</evidence>
<dbReference type="InterPro" id="IPR058626">
    <property type="entry name" value="MdtA-like_b-barrel"/>
</dbReference>
<evidence type="ECO:0000259" key="6">
    <source>
        <dbReference type="Pfam" id="PF25967"/>
    </source>
</evidence>
<keyword evidence="3" id="KW-0175">Coiled coil</keyword>
<dbReference type="GO" id="GO:0005886">
    <property type="term" value="C:plasma membrane"/>
    <property type="evidence" value="ECO:0007669"/>
    <property type="project" value="TreeGrafter"/>
</dbReference>
<comment type="similarity">
    <text evidence="2">Belongs to the membrane fusion protein (MFP) (TC 8.A.1) family.</text>
</comment>
<dbReference type="PANTHER" id="PTHR30158">
    <property type="entry name" value="ACRA/E-RELATED COMPONENT OF DRUG EFFLUX TRANSPORTER"/>
    <property type="match status" value="1"/>
</dbReference>
<dbReference type="Pfam" id="PF25917">
    <property type="entry name" value="BSH_RND"/>
    <property type="match status" value="1"/>
</dbReference>
<dbReference type="EMBL" id="BLJE01000007">
    <property type="protein sequence ID" value="GFE67082.1"/>
    <property type="molecule type" value="Genomic_DNA"/>
</dbReference>
<dbReference type="Pfam" id="PF25944">
    <property type="entry name" value="Beta-barrel_RND"/>
    <property type="match status" value="1"/>
</dbReference>
<dbReference type="Gene3D" id="2.40.50.100">
    <property type="match status" value="1"/>
</dbReference>
<evidence type="ECO:0000259" key="5">
    <source>
        <dbReference type="Pfam" id="PF25944"/>
    </source>
</evidence>